<organism evidence="2">
    <name type="scientific">Strombidium inclinatum</name>
    <dbReference type="NCBI Taxonomy" id="197538"/>
    <lineage>
        <taxon>Eukaryota</taxon>
        <taxon>Sar</taxon>
        <taxon>Alveolata</taxon>
        <taxon>Ciliophora</taxon>
        <taxon>Intramacronucleata</taxon>
        <taxon>Spirotrichea</taxon>
        <taxon>Oligotrichia</taxon>
        <taxon>Strombidiidae</taxon>
        <taxon>Strombidium</taxon>
    </lineage>
</organism>
<feature type="compositionally biased region" description="Polar residues" evidence="1">
    <location>
        <begin position="10"/>
        <end position="22"/>
    </location>
</feature>
<name>A0A7S3IZD9_9SPIT</name>
<dbReference type="Pfam" id="PF14825">
    <property type="entry name" value="CFAP77"/>
    <property type="match status" value="1"/>
</dbReference>
<reference evidence="2" key="1">
    <citation type="submission" date="2021-01" db="EMBL/GenBank/DDBJ databases">
        <authorList>
            <person name="Corre E."/>
            <person name="Pelletier E."/>
            <person name="Niang G."/>
            <person name="Scheremetjew M."/>
            <person name="Finn R."/>
            <person name="Kale V."/>
            <person name="Holt S."/>
            <person name="Cochrane G."/>
            <person name="Meng A."/>
            <person name="Brown T."/>
            <person name="Cohen L."/>
        </authorList>
    </citation>
    <scope>NUCLEOTIDE SEQUENCE</scope>
    <source>
        <strain evidence="2">S3</strain>
    </source>
</reference>
<dbReference type="InterPro" id="IPR029147">
    <property type="entry name" value="CFAP77"/>
</dbReference>
<proteinExistence type="predicted"/>
<sequence>MSLRKRATTAKAQSSFRKTFSNNLPSMQSKLRQSQVFLPEEAHPYGRPNRPGTPVGDVISNYYGEEAEKQISTKYDILKDTCKPMNLAYARGHTRASAMAKSHVTQENFNKSYTAITNKELFKMSKFKGVYARTNTHNGKSSLYKAQK</sequence>
<accession>A0A7S3IZD9</accession>
<protein>
    <submittedName>
        <fullName evidence="2">Uncharacterized protein</fullName>
    </submittedName>
</protein>
<dbReference type="PANTHER" id="PTHR28617">
    <property type="entry name" value="CILIA- AND FLAGELLA-ASSOCIATED PROTEIN 77"/>
    <property type="match status" value="1"/>
</dbReference>
<dbReference type="EMBL" id="HBIH01040942">
    <property type="protein sequence ID" value="CAE0335822.1"/>
    <property type="molecule type" value="Transcribed_RNA"/>
</dbReference>
<dbReference type="AlphaFoldDB" id="A0A7S3IZD9"/>
<evidence type="ECO:0000256" key="1">
    <source>
        <dbReference type="SAM" id="MobiDB-lite"/>
    </source>
</evidence>
<dbReference type="PANTHER" id="PTHR28617:SF1">
    <property type="entry name" value="CILIA- AND FLAGELLA-ASSOCIATED PROTEIN 77"/>
    <property type="match status" value="1"/>
</dbReference>
<gene>
    <name evidence="2" type="ORF">SINC0208_LOCUS16461</name>
</gene>
<feature type="region of interest" description="Disordered" evidence="1">
    <location>
        <begin position="1"/>
        <end position="22"/>
    </location>
</feature>
<evidence type="ECO:0000313" key="2">
    <source>
        <dbReference type="EMBL" id="CAE0335822.1"/>
    </source>
</evidence>